<dbReference type="eggNOG" id="ENOG502R11S">
    <property type="taxonomic scope" value="Eukaryota"/>
</dbReference>
<feature type="compositionally biased region" description="Gly residues" evidence="1">
    <location>
        <begin position="920"/>
        <end position="950"/>
    </location>
</feature>
<name>A8NT31_COPC7</name>
<feature type="compositionally biased region" description="Pro residues" evidence="1">
    <location>
        <begin position="514"/>
        <end position="533"/>
    </location>
</feature>
<gene>
    <name evidence="3" type="ORF">CC1G_10926</name>
</gene>
<dbReference type="AlphaFoldDB" id="A8NT31"/>
<dbReference type="RefSeq" id="XP_001836145.2">
    <property type="nucleotide sequence ID" value="XM_001836093.2"/>
</dbReference>
<dbReference type="OMA" id="QGMHRRT"/>
<dbReference type="GeneID" id="6012685"/>
<feature type="compositionally biased region" description="Gly residues" evidence="1">
    <location>
        <begin position="826"/>
        <end position="849"/>
    </location>
</feature>
<feature type="compositionally biased region" description="Pro residues" evidence="1">
    <location>
        <begin position="256"/>
        <end position="270"/>
    </location>
</feature>
<feature type="region of interest" description="Disordered" evidence="1">
    <location>
        <begin position="802"/>
        <end position="856"/>
    </location>
</feature>
<organism evidence="3 4">
    <name type="scientific">Coprinopsis cinerea (strain Okayama-7 / 130 / ATCC MYA-4618 / FGSC 9003)</name>
    <name type="common">Inky cap fungus</name>
    <name type="synonym">Hormographiella aspergillata</name>
    <dbReference type="NCBI Taxonomy" id="240176"/>
    <lineage>
        <taxon>Eukaryota</taxon>
        <taxon>Fungi</taxon>
        <taxon>Dikarya</taxon>
        <taxon>Basidiomycota</taxon>
        <taxon>Agaricomycotina</taxon>
        <taxon>Agaricomycetes</taxon>
        <taxon>Agaricomycetidae</taxon>
        <taxon>Agaricales</taxon>
        <taxon>Agaricineae</taxon>
        <taxon>Psathyrellaceae</taxon>
        <taxon>Coprinopsis</taxon>
    </lineage>
</organism>
<feature type="domain" description="Mediator of RNA polymerase II transcription subunit 25 von Willebrand factor type A" evidence="2">
    <location>
        <begin position="11"/>
        <end position="223"/>
    </location>
</feature>
<feature type="compositionally biased region" description="Low complexity" evidence="1">
    <location>
        <begin position="815"/>
        <end position="825"/>
    </location>
</feature>
<feature type="compositionally biased region" description="Low complexity" evidence="1">
    <location>
        <begin position="432"/>
        <end position="450"/>
    </location>
</feature>
<keyword evidence="4" id="KW-1185">Reference proteome</keyword>
<feature type="compositionally biased region" description="Low complexity" evidence="1">
    <location>
        <begin position="457"/>
        <end position="475"/>
    </location>
</feature>
<feature type="compositionally biased region" description="Low complexity" evidence="1">
    <location>
        <begin position="402"/>
        <end position="420"/>
    </location>
</feature>
<feature type="compositionally biased region" description="Polar residues" evidence="1">
    <location>
        <begin position="383"/>
        <end position="396"/>
    </location>
</feature>
<protein>
    <recommendedName>
        <fullName evidence="2">Mediator of RNA polymerase II transcription subunit 25 von Willebrand factor type A domain-containing protein</fullName>
    </recommendedName>
</protein>
<dbReference type="OrthoDB" id="7690434at2759"/>
<sequence length="989" mass="103812">MVMDPTAIPSEVSAVVFVIESSQTLWMEWKIILSDYVGVLMKRLYEAYPKRALRIGIITYSNSDTLDNPILAKMFFMGYANAFQMLKSGKSLKLGEVDASPKKGMAALEALVAAVELFDDLDASLTDDNDPSNSAKHVLRHIVHIVAGAPDQAPRPMWNLSPKLDFVSWDTLPEEMNKRNIFYSAVIARQATVKYSQLHQAVGNRSQPWFAVRPNHTVLLSGFPNSPPQRAPAKRPNEAADRPLDPKRARMDPQQQPQPPLQSTPLPPHLNPANPQVVAAALAAMSKQLPPAMATMFAGKTPAQIEHIIKRFNDLGPRLPQLKKEAEELHKNGKVEEAKMKLAEYEKLRVLYDQLGKTWRMAQTAVLIKAGAMNAGGAGAGPSQPTAGSSGESTQKAGEGSGSSTATAPTSAAAGQQSRPQPQPPKPPESDPTPSNTTDAPAASAATSSPKPVPHDSTSTSCTHPTTFTKTFNAPINPPQPPQPSNKPQAPTPAVNSNANPPNPNPNMAAGAPQIPPGPPQPGPALTPAPPPNFMGLGVGNLPPGLAPSGSTDPAMQLQLAKMLEQQRGRQGPGGPGVSGLMQVPGGVQNSAMRTMGGMNPNATNQGMSVGGMNPGGPPGGMNSGLPPGMMIQGGVMIPQKSPARPVWSGPMRFAGTGSDGVKKETIFNVIAASQLNAEACHVKTWPSRGFLMVPTQERYSHPELQLWMAKYKPIVAQILPDTRGENAQVNISNFQLFIQVLLSKQVYATSAWTTPTGSQTNNVLFIAIPGANKLMAAFFPLHGIPEMPRMAALTAGLNIPQPIGPPQGQPGQPPMRQQGMPGPQMGMGMGGMPGQMGGPPAGMGGPPGGGLPPNFGNPANMARVEEQLRLYFQKNPQLVQQISLLPHDKKQNAINNFKNQALKSLYMQQVNQTAAATASGGGGGGGPGMQGMQVQGGGPGGMMPGGGMQGVAPGVAGGGMPMPPGANAFNFNMPPGATMGFGRGGMGQ</sequence>
<dbReference type="Pfam" id="PF11265">
    <property type="entry name" value="Med25_VWA"/>
    <property type="match status" value="1"/>
</dbReference>
<evidence type="ECO:0000256" key="1">
    <source>
        <dbReference type="SAM" id="MobiDB-lite"/>
    </source>
</evidence>
<reference evidence="3 4" key="1">
    <citation type="journal article" date="2010" name="Proc. Natl. Acad. Sci. U.S.A.">
        <title>Insights into evolution of multicellular fungi from the assembled chromosomes of the mushroom Coprinopsis cinerea (Coprinus cinereus).</title>
        <authorList>
            <person name="Stajich J.E."/>
            <person name="Wilke S.K."/>
            <person name="Ahren D."/>
            <person name="Au C.H."/>
            <person name="Birren B.W."/>
            <person name="Borodovsky M."/>
            <person name="Burns C."/>
            <person name="Canback B."/>
            <person name="Casselton L.A."/>
            <person name="Cheng C.K."/>
            <person name="Deng J."/>
            <person name="Dietrich F.S."/>
            <person name="Fargo D.C."/>
            <person name="Farman M.L."/>
            <person name="Gathman A.C."/>
            <person name="Goldberg J."/>
            <person name="Guigo R."/>
            <person name="Hoegger P.J."/>
            <person name="Hooker J.B."/>
            <person name="Huggins A."/>
            <person name="James T.Y."/>
            <person name="Kamada T."/>
            <person name="Kilaru S."/>
            <person name="Kodira C."/>
            <person name="Kues U."/>
            <person name="Kupfer D."/>
            <person name="Kwan H.S."/>
            <person name="Lomsadze A."/>
            <person name="Li W."/>
            <person name="Lilly W.W."/>
            <person name="Ma L.J."/>
            <person name="Mackey A.J."/>
            <person name="Manning G."/>
            <person name="Martin F."/>
            <person name="Muraguchi H."/>
            <person name="Natvig D.O."/>
            <person name="Palmerini H."/>
            <person name="Ramesh M.A."/>
            <person name="Rehmeyer C.J."/>
            <person name="Roe B.A."/>
            <person name="Shenoy N."/>
            <person name="Stanke M."/>
            <person name="Ter-Hovhannisyan V."/>
            <person name="Tunlid A."/>
            <person name="Velagapudi R."/>
            <person name="Vision T.J."/>
            <person name="Zeng Q."/>
            <person name="Zolan M.E."/>
            <person name="Pukkila P.J."/>
        </authorList>
    </citation>
    <scope>NUCLEOTIDE SEQUENCE [LARGE SCALE GENOMIC DNA]</scope>
    <source>
        <strain evidence="4">Okayama-7 / 130 / ATCC MYA-4618 / FGSC 9003</strain>
    </source>
</reference>
<feature type="region of interest" description="Disordered" evidence="1">
    <location>
        <begin position="220"/>
        <end position="273"/>
    </location>
</feature>
<accession>A8NT31</accession>
<feature type="compositionally biased region" description="Pro residues" evidence="1">
    <location>
        <begin position="421"/>
        <end position="431"/>
    </location>
</feature>
<feature type="compositionally biased region" description="Basic and acidic residues" evidence="1">
    <location>
        <begin position="235"/>
        <end position="251"/>
    </location>
</feature>
<comment type="caution">
    <text evidence="3">The sequence shown here is derived from an EMBL/GenBank/DDBJ whole genome shotgun (WGS) entry which is preliminary data.</text>
</comment>
<proteinExistence type="predicted"/>
<dbReference type="HOGENOM" id="CLU_009743_0_0_1"/>
<feature type="region of interest" description="Disordered" evidence="1">
    <location>
        <begin position="918"/>
        <end position="950"/>
    </location>
</feature>
<dbReference type="VEuPathDB" id="FungiDB:CC1G_10926"/>
<feature type="compositionally biased region" description="Pro residues" evidence="1">
    <location>
        <begin position="476"/>
        <end position="485"/>
    </location>
</feature>
<feature type="region of interest" description="Disordered" evidence="1">
    <location>
        <begin position="376"/>
        <end position="553"/>
    </location>
</feature>
<dbReference type="InParanoid" id="A8NT31"/>
<evidence type="ECO:0000313" key="3">
    <source>
        <dbReference type="EMBL" id="EAU85654.2"/>
    </source>
</evidence>
<dbReference type="KEGG" id="cci:CC1G_10926"/>
<dbReference type="InterPro" id="IPR021419">
    <property type="entry name" value="Mediator_Med25_VWA"/>
</dbReference>
<dbReference type="Proteomes" id="UP000001861">
    <property type="component" value="Unassembled WGS sequence"/>
</dbReference>
<feature type="compositionally biased region" description="Low complexity" evidence="1">
    <location>
        <begin position="486"/>
        <end position="513"/>
    </location>
</feature>
<dbReference type="EMBL" id="AACS02000004">
    <property type="protein sequence ID" value="EAU85654.2"/>
    <property type="molecule type" value="Genomic_DNA"/>
</dbReference>
<evidence type="ECO:0000259" key="2">
    <source>
        <dbReference type="Pfam" id="PF11265"/>
    </source>
</evidence>
<feature type="compositionally biased region" description="Pro residues" evidence="1">
    <location>
        <begin position="803"/>
        <end position="814"/>
    </location>
</feature>
<evidence type="ECO:0000313" key="4">
    <source>
        <dbReference type="Proteomes" id="UP000001861"/>
    </source>
</evidence>